<keyword evidence="1" id="KW-0812">Transmembrane</keyword>
<organism evidence="3">
    <name type="scientific">Phallusia mammillata</name>
    <dbReference type="NCBI Taxonomy" id="59560"/>
    <lineage>
        <taxon>Eukaryota</taxon>
        <taxon>Metazoa</taxon>
        <taxon>Chordata</taxon>
        <taxon>Tunicata</taxon>
        <taxon>Ascidiacea</taxon>
        <taxon>Phlebobranchia</taxon>
        <taxon>Ascidiidae</taxon>
        <taxon>Phallusia</taxon>
    </lineage>
</organism>
<name>A0A6F9DWP3_9ASCI</name>
<evidence type="ECO:0000256" key="2">
    <source>
        <dbReference type="SAM" id="SignalP"/>
    </source>
</evidence>
<dbReference type="EMBL" id="LR791534">
    <property type="protein sequence ID" value="CAB3267396.1"/>
    <property type="molecule type" value="mRNA"/>
</dbReference>
<feature type="chain" id="PRO_5026208691" evidence="2">
    <location>
        <begin position="23"/>
        <end position="318"/>
    </location>
</feature>
<feature type="signal peptide" evidence="2">
    <location>
        <begin position="1"/>
        <end position="22"/>
    </location>
</feature>
<evidence type="ECO:0000256" key="1">
    <source>
        <dbReference type="SAM" id="Phobius"/>
    </source>
</evidence>
<dbReference type="PANTHER" id="PTHR19991:SF2">
    <property type="entry name" value="GH08893P"/>
    <property type="match status" value="1"/>
</dbReference>
<accession>A0A6F9DWP3</accession>
<dbReference type="PANTHER" id="PTHR19991">
    <property type="entry name" value="L 2 01289"/>
    <property type="match status" value="1"/>
</dbReference>
<keyword evidence="2" id="KW-0732">Signal</keyword>
<keyword evidence="1" id="KW-1133">Transmembrane helix</keyword>
<protein>
    <submittedName>
        <fullName evidence="3">Thioredoxin domain-containing protein</fullName>
    </submittedName>
</protein>
<dbReference type="AlphaFoldDB" id="A0A6F9DWP3"/>
<evidence type="ECO:0000313" key="3">
    <source>
        <dbReference type="EMBL" id="CAB3267396.1"/>
    </source>
</evidence>
<proteinExistence type="evidence at transcript level"/>
<feature type="transmembrane region" description="Helical" evidence="1">
    <location>
        <begin position="288"/>
        <end position="309"/>
    </location>
</feature>
<gene>
    <name evidence="3" type="primary">Txndc2</name>
</gene>
<dbReference type="InterPro" id="IPR036249">
    <property type="entry name" value="Thioredoxin-like_sf"/>
</dbReference>
<reference evidence="3" key="1">
    <citation type="submission" date="2020-04" db="EMBL/GenBank/DDBJ databases">
        <authorList>
            <person name="Neveu A P."/>
        </authorList>
    </citation>
    <scope>NUCLEOTIDE SEQUENCE</scope>
    <source>
        <tissue evidence="3">Whole embryo</tissue>
    </source>
</reference>
<dbReference type="SUPFAM" id="SSF52833">
    <property type="entry name" value="Thioredoxin-like"/>
    <property type="match status" value="2"/>
</dbReference>
<sequence length="318" mass="36553">MSCWSTYLYFVVVSLCVLQCFCEYDPNAVTHTSKAELVKMIATGDHEMLIFLYTNFDECPDCKIKMPLFHEAVEYLDQIEEGQVKSYKLAVKFPEYGLTTFPQFVLFLGNHSFLYDRLDEFAPDTIVDWIEEAKQTPLPELTDETFEHLTQSSTGATTGDWLVMFANSNRPECFKPFLPDLGTTAARLRRRKNVAIVDTSENPITTKRFGMDENKHCIKILFFHRTDLYHYESDNRTSAALLSFVLKEYANQEALVVPKPIDHQTAKLEDTINAIKAMFSEHEIMSQMTFVSGVGFGLLAVFVAVLFILHKFRKRKLN</sequence>
<dbReference type="Gene3D" id="3.40.30.10">
    <property type="entry name" value="Glutaredoxin"/>
    <property type="match status" value="1"/>
</dbReference>
<keyword evidence="1" id="KW-0472">Membrane</keyword>